<dbReference type="PANTHER" id="PTHR10986">
    <property type="entry name" value="39S RIBOSOMAL PROTEIN L20"/>
    <property type="match status" value="1"/>
</dbReference>
<evidence type="ECO:0000313" key="10">
    <source>
        <dbReference type="Proteomes" id="UP000075635"/>
    </source>
</evidence>
<dbReference type="EMBL" id="JEMB01001677">
    <property type="protein sequence ID" value="KYF85570.1"/>
    <property type="molecule type" value="Genomic_DNA"/>
</dbReference>
<evidence type="ECO:0000256" key="7">
    <source>
        <dbReference type="HAMAP-Rule" id="MF_00382"/>
    </source>
</evidence>
<dbReference type="GO" id="GO:0005840">
    <property type="term" value="C:ribosome"/>
    <property type="evidence" value="ECO:0007669"/>
    <property type="project" value="UniProtKB-KW"/>
</dbReference>
<evidence type="ECO:0000256" key="6">
    <source>
        <dbReference type="ARBA" id="ARBA00035172"/>
    </source>
</evidence>
<dbReference type="NCBIfam" id="TIGR01032">
    <property type="entry name" value="rplT_bact"/>
    <property type="match status" value="1"/>
</dbReference>
<dbReference type="HAMAP" id="MF_00382">
    <property type="entry name" value="Ribosomal_bL20"/>
    <property type="match status" value="1"/>
</dbReference>
<dbReference type="GO" id="GO:0006412">
    <property type="term" value="P:translation"/>
    <property type="evidence" value="ECO:0007669"/>
    <property type="project" value="InterPro"/>
</dbReference>
<dbReference type="InterPro" id="IPR049946">
    <property type="entry name" value="RIBOSOMAL_L20_CS"/>
</dbReference>
<comment type="function">
    <text evidence="7 8">Binds directly to 23S ribosomal RNA and is necessary for the in vitro assembly process of the 50S ribosomal subunit. It is not involved in the protein synthesizing functions of that subunit.</text>
</comment>
<comment type="similarity">
    <text evidence="1 7 8">Belongs to the bacterial ribosomal protein bL20 family.</text>
</comment>
<sequence>MPRVKRGFKARRRRNRVLNQTEGYFLGRKNRFRQAVEVLRHAWEYGYISRKLKKRDFRRLWITRINAAARLNGTTYSRLVSGLKKAGIALDRKILSEIAIHDPASFGAVAKLASAPAAAK</sequence>
<dbReference type="GO" id="GO:0003735">
    <property type="term" value="F:structural constituent of ribosome"/>
    <property type="evidence" value="ECO:0007669"/>
    <property type="project" value="InterPro"/>
</dbReference>
<organism evidence="9 10">
    <name type="scientific">Sorangium cellulosum</name>
    <name type="common">Polyangium cellulosum</name>
    <dbReference type="NCBI Taxonomy" id="56"/>
    <lineage>
        <taxon>Bacteria</taxon>
        <taxon>Pseudomonadati</taxon>
        <taxon>Myxococcota</taxon>
        <taxon>Polyangia</taxon>
        <taxon>Polyangiales</taxon>
        <taxon>Polyangiaceae</taxon>
        <taxon>Sorangium</taxon>
    </lineage>
</organism>
<evidence type="ECO:0000256" key="3">
    <source>
        <dbReference type="ARBA" id="ARBA00022884"/>
    </source>
</evidence>
<dbReference type="Pfam" id="PF00453">
    <property type="entry name" value="Ribosomal_L20"/>
    <property type="match status" value="1"/>
</dbReference>
<proteinExistence type="inferred from homology"/>
<dbReference type="CDD" id="cd07026">
    <property type="entry name" value="Ribosomal_L20"/>
    <property type="match status" value="1"/>
</dbReference>
<keyword evidence="3 7" id="KW-0694">RNA-binding</keyword>
<dbReference type="Gene3D" id="1.10.1900.20">
    <property type="entry name" value="Ribosomal protein L20"/>
    <property type="match status" value="1"/>
</dbReference>
<keyword evidence="4 7" id="KW-0689">Ribosomal protein</keyword>
<evidence type="ECO:0000256" key="2">
    <source>
        <dbReference type="ARBA" id="ARBA00022730"/>
    </source>
</evidence>
<evidence type="ECO:0000313" key="9">
    <source>
        <dbReference type="EMBL" id="KYF85570.1"/>
    </source>
</evidence>
<dbReference type="SUPFAM" id="SSF74731">
    <property type="entry name" value="Ribosomal protein L20"/>
    <property type="match status" value="1"/>
</dbReference>
<evidence type="ECO:0000256" key="5">
    <source>
        <dbReference type="ARBA" id="ARBA00023274"/>
    </source>
</evidence>
<name>A0A150RZL2_SORCE</name>
<evidence type="ECO:0000256" key="8">
    <source>
        <dbReference type="RuleBase" id="RU000560"/>
    </source>
</evidence>
<dbReference type="InterPro" id="IPR005813">
    <property type="entry name" value="Ribosomal_bL20"/>
</dbReference>
<dbReference type="AlphaFoldDB" id="A0A150RZL2"/>
<keyword evidence="5 7" id="KW-0687">Ribonucleoprotein</keyword>
<dbReference type="GO" id="GO:0019843">
    <property type="term" value="F:rRNA binding"/>
    <property type="evidence" value="ECO:0007669"/>
    <property type="project" value="UniProtKB-UniRule"/>
</dbReference>
<dbReference type="PRINTS" id="PR00062">
    <property type="entry name" value="RIBOSOMALL20"/>
</dbReference>
<gene>
    <name evidence="7" type="primary">rplT</name>
    <name evidence="9" type="ORF">BE17_08910</name>
</gene>
<dbReference type="GO" id="GO:0000027">
    <property type="term" value="P:ribosomal large subunit assembly"/>
    <property type="evidence" value="ECO:0007669"/>
    <property type="project" value="UniProtKB-UniRule"/>
</dbReference>
<dbReference type="GO" id="GO:1990904">
    <property type="term" value="C:ribonucleoprotein complex"/>
    <property type="evidence" value="ECO:0007669"/>
    <property type="project" value="UniProtKB-KW"/>
</dbReference>
<comment type="caution">
    <text evidence="9">The sequence shown here is derived from an EMBL/GenBank/DDBJ whole genome shotgun (WGS) entry which is preliminary data.</text>
</comment>
<dbReference type="Proteomes" id="UP000075635">
    <property type="component" value="Unassembled WGS sequence"/>
</dbReference>
<dbReference type="InterPro" id="IPR035566">
    <property type="entry name" value="Ribosomal_protein_bL20_C"/>
</dbReference>
<keyword evidence="2 7" id="KW-0699">rRNA-binding</keyword>
<dbReference type="Gene3D" id="6.10.160.10">
    <property type="match status" value="1"/>
</dbReference>
<accession>A0A150RZL2</accession>
<evidence type="ECO:0000256" key="1">
    <source>
        <dbReference type="ARBA" id="ARBA00007698"/>
    </source>
</evidence>
<protein>
    <recommendedName>
        <fullName evidence="6 7">Large ribosomal subunit protein bL20</fullName>
    </recommendedName>
</protein>
<dbReference type="FunFam" id="1.10.1900.20:FF:000001">
    <property type="entry name" value="50S ribosomal protein L20"/>
    <property type="match status" value="1"/>
</dbReference>
<evidence type="ECO:0000256" key="4">
    <source>
        <dbReference type="ARBA" id="ARBA00022980"/>
    </source>
</evidence>
<dbReference type="PROSITE" id="PS00937">
    <property type="entry name" value="RIBOSOMAL_L20"/>
    <property type="match status" value="1"/>
</dbReference>
<reference evidence="9 10" key="1">
    <citation type="submission" date="2014-02" db="EMBL/GenBank/DDBJ databases">
        <title>The small core and large imbalanced accessory genome model reveals a collaborative survival strategy of Sorangium cellulosum strains in nature.</title>
        <authorList>
            <person name="Han K."/>
            <person name="Peng R."/>
            <person name="Blom J."/>
            <person name="Li Y.-Z."/>
        </authorList>
    </citation>
    <scope>NUCLEOTIDE SEQUENCE [LARGE SCALE GENOMIC DNA]</scope>
    <source>
        <strain evidence="9 10">So0011-07</strain>
    </source>
</reference>